<reference evidence="2 3" key="1">
    <citation type="submission" date="2020-08" db="EMBL/GenBank/DDBJ databases">
        <title>Sequencing the genomes of 1000 actinobacteria strains.</title>
        <authorList>
            <person name="Klenk H.-P."/>
        </authorList>
    </citation>
    <scope>NUCLEOTIDE SEQUENCE [LARGE SCALE GENOMIC DNA]</scope>
    <source>
        <strain evidence="2 3">DSM 44320</strain>
    </source>
</reference>
<organism evidence="2 3">
    <name type="scientific">Nonomuraea dietziae</name>
    <dbReference type="NCBI Taxonomy" id="65515"/>
    <lineage>
        <taxon>Bacteria</taxon>
        <taxon>Bacillati</taxon>
        <taxon>Actinomycetota</taxon>
        <taxon>Actinomycetes</taxon>
        <taxon>Streptosporangiales</taxon>
        <taxon>Streptosporangiaceae</taxon>
        <taxon>Nonomuraea</taxon>
    </lineage>
</organism>
<dbReference type="GeneID" id="95391791"/>
<dbReference type="PANTHER" id="PTHR42912:SF93">
    <property type="entry name" value="N6-ADENOSINE-METHYLTRANSFERASE TMT1A"/>
    <property type="match status" value="1"/>
</dbReference>
<dbReference type="InterPro" id="IPR041698">
    <property type="entry name" value="Methyltransf_25"/>
</dbReference>
<name>A0A7W5V7S2_9ACTN</name>
<dbReference type="RefSeq" id="WP_183653132.1">
    <property type="nucleotide sequence ID" value="NZ_BAAAXX010000021.1"/>
</dbReference>
<sequence length="211" mass="23247">MGVRYDEVIDSLRTAYDGRAEWRDGTAKTPWKLAEREAFLNRLRDGDHGRLLEIGAGAGQDSAYFQAAGLDVVAVDLSPAMVVLCRKKGVDAHVMDFLHLGFAQESFDAVYAMNCLLHVPDRDLSAVLDAVHALMKPGGLFYLGVYGGGVLSGEGPFEGDDHRPPRFFSFRSDEQIQEFARESFEIVDFHVVGSGTLRFQSLTLRRGFGTG</sequence>
<dbReference type="InterPro" id="IPR029063">
    <property type="entry name" value="SAM-dependent_MTases_sf"/>
</dbReference>
<comment type="caution">
    <text evidence="2">The sequence shown here is derived from an EMBL/GenBank/DDBJ whole genome shotgun (WGS) entry which is preliminary data.</text>
</comment>
<keyword evidence="2" id="KW-0489">Methyltransferase</keyword>
<dbReference type="PANTHER" id="PTHR42912">
    <property type="entry name" value="METHYLTRANSFERASE"/>
    <property type="match status" value="1"/>
</dbReference>
<protein>
    <submittedName>
        <fullName evidence="2">SAM-dependent methyltransferase</fullName>
    </submittedName>
</protein>
<dbReference type="Gene3D" id="3.40.50.150">
    <property type="entry name" value="Vaccinia Virus protein VP39"/>
    <property type="match status" value="1"/>
</dbReference>
<proteinExistence type="predicted"/>
<dbReference type="AlphaFoldDB" id="A0A7W5V7S2"/>
<evidence type="ECO:0000313" key="3">
    <source>
        <dbReference type="Proteomes" id="UP000579945"/>
    </source>
</evidence>
<dbReference type="SUPFAM" id="SSF53335">
    <property type="entry name" value="S-adenosyl-L-methionine-dependent methyltransferases"/>
    <property type="match status" value="1"/>
</dbReference>
<feature type="domain" description="Methyltransferase" evidence="1">
    <location>
        <begin position="52"/>
        <end position="139"/>
    </location>
</feature>
<dbReference type="Pfam" id="PF13649">
    <property type="entry name" value="Methyltransf_25"/>
    <property type="match status" value="1"/>
</dbReference>
<evidence type="ECO:0000313" key="2">
    <source>
        <dbReference type="EMBL" id="MBB3729611.1"/>
    </source>
</evidence>
<keyword evidence="2" id="KW-0808">Transferase</keyword>
<gene>
    <name evidence="2" type="ORF">FHR33_005471</name>
</gene>
<dbReference type="InterPro" id="IPR050508">
    <property type="entry name" value="Methyltransf_Superfamily"/>
</dbReference>
<dbReference type="Proteomes" id="UP000579945">
    <property type="component" value="Unassembled WGS sequence"/>
</dbReference>
<dbReference type="CDD" id="cd02440">
    <property type="entry name" value="AdoMet_MTases"/>
    <property type="match status" value="1"/>
</dbReference>
<dbReference type="GO" id="GO:0032259">
    <property type="term" value="P:methylation"/>
    <property type="evidence" value="ECO:0007669"/>
    <property type="project" value="UniProtKB-KW"/>
</dbReference>
<evidence type="ECO:0000259" key="1">
    <source>
        <dbReference type="Pfam" id="PF13649"/>
    </source>
</evidence>
<dbReference type="EMBL" id="JACIBV010000001">
    <property type="protein sequence ID" value="MBB3729611.1"/>
    <property type="molecule type" value="Genomic_DNA"/>
</dbReference>
<dbReference type="GO" id="GO:0008757">
    <property type="term" value="F:S-adenosylmethionine-dependent methyltransferase activity"/>
    <property type="evidence" value="ECO:0007669"/>
    <property type="project" value="InterPro"/>
</dbReference>
<accession>A0A7W5V7S2</accession>
<keyword evidence="3" id="KW-1185">Reference proteome</keyword>